<evidence type="ECO:0000256" key="1">
    <source>
        <dbReference type="SAM" id="SignalP"/>
    </source>
</evidence>
<proteinExistence type="predicted"/>
<reference evidence="2 3" key="1">
    <citation type="submission" date="2024-08" db="EMBL/GenBank/DDBJ databases">
        <authorList>
            <person name="Cucini C."/>
            <person name="Frati F."/>
        </authorList>
    </citation>
    <scope>NUCLEOTIDE SEQUENCE [LARGE SCALE GENOMIC DNA]</scope>
</reference>
<evidence type="ECO:0000313" key="3">
    <source>
        <dbReference type="Proteomes" id="UP001642540"/>
    </source>
</evidence>
<dbReference type="EMBL" id="CAXLJM020000118">
    <property type="protein sequence ID" value="CAL8137648.1"/>
    <property type="molecule type" value="Genomic_DNA"/>
</dbReference>
<dbReference type="Proteomes" id="UP001642540">
    <property type="component" value="Unassembled WGS sequence"/>
</dbReference>
<feature type="signal peptide" evidence="1">
    <location>
        <begin position="1"/>
        <end position="26"/>
    </location>
</feature>
<keyword evidence="1" id="KW-0732">Signal</keyword>
<comment type="caution">
    <text evidence="2">The sequence shown here is derived from an EMBL/GenBank/DDBJ whole genome shotgun (WGS) entry which is preliminary data.</text>
</comment>
<accession>A0ABP1RX88</accession>
<feature type="chain" id="PRO_5047285265" description="Secreted protein" evidence="1">
    <location>
        <begin position="27"/>
        <end position="194"/>
    </location>
</feature>
<protein>
    <recommendedName>
        <fullName evidence="4">Secreted protein</fullName>
    </recommendedName>
</protein>
<evidence type="ECO:0008006" key="4">
    <source>
        <dbReference type="Google" id="ProtNLM"/>
    </source>
</evidence>
<sequence>MKRGATEQFLIILSTLICLTITLTCARELDDYKLYVLQNAQDKTYLKALNNGEICDIRGEVITSRYLDEHSNAYRWRHRALLNGNIHLDTDSHDFKINEVTMQDTPPNCYSALAEYELAYVYENTYRIKNFHNKKCLSGKGMGQRISWEPCQSLYRNKLEQFWNFIDIEKEKLFDDQNQYLKSKEVTNEFFPQI</sequence>
<keyword evidence="3" id="KW-1185">Reference proteome</keyword>
<evidence type="ECO:0000313" key="2">
    <source>
        <dbReference type="EMBL" id="CAL8137648.1"/>
    </source>
</evidence>
<organism evidence="2 3">
    <name type="scientific">Orchesella dallaii</name>
    <dbReference type="NCBI Taxonomy" id="48710"/>
    <lineage>
        <taxon>Eukaryota</taxon>
        <taxon>Metazoa</taxon>
        <taxon>Ecdysozoa</taxon>
        <taxon>Arthropoda</taxon>
        <taxon>Hexapoda</taxon>
        <taxon>Collembola</taxon>
        <taxon>Entomobryomorpha</taxon>
        <taxon>Entomobryoidea</taxon>
        <taxon>Orchesellidae</taxon>
        <taxon>Orchesellinae</taxon>
        <taxon>Orchesella</taxon>
    </lineage>
</organism>
<name>A0ABP1RX88_9HEXA</name>
<gene>
    <name evidence="2" type="ORF">ODALV1_LOCUS27016</name>
</gene>